<dbReference type="Pfam" id="PF09831">
    <property type="entry name" value="DUF2058"/>
    <property type="match status" value="1"/>
</dbReference>
<reference evidence="2 3" key="1">
    <citation type="submission" date="2021-02" db="EMBL/GenBank/DDBJ databases">
        <title>De Novo genome assembly of isolated myxobacteria.</title>
        <authorList>
            <person name="Stevens D.C."/>
        </authorList>
    </citation>
    <scope>NUCLEOTIDE SEQUENCE [LARGE SCALE GENOMIC DNA]</scope>
    <source>
        <strain evidence="3">SCPEA02</strain>
    </source>
</reference>
<feature type="compositionally biased region" description="Basic and acidic residues" evidence="1">
    <location>
        <begin position="65"/>
        <end position="77"/>
    </location>
</feature>
<feature type="compositionally biased region" description="Gly residues" evidence="1">
    <location>
        <begin position="84"/>
        <end position="110"/>
    </location>
</feature>
<evidence type="ECO:0000313" key="3">
    <source>
        <dbReference type="Proteomes" id="UP000662747"/>
    </source>
</evidence>
<organism evidence="2 3">
    <name type="scientific">Pyxidicoccus parkwayensis</name>
    <dbReference type="NCBI Taxonomy" id="2813578"/>
    <lineage>
        <taxon>Bacteria</taxon>
        <taxon>Pseudomonadati</taxon>
        <taxon>Myxococcota</taxon>
        <taxon>Myxococcia</taxon>
        <taxon>Myxococcales</taxon>
        <taxon>Cystobacterineae</taxon>
        <taxon>Myxococcaceae</taxon>
        <taxon>Pyxidicoccus</taxon>
    </lineage>
</organism>
<feature type="region of interest" description="Disordered" evidence="1">
    <location>
        <begin position="1"/>
        <end position="147"/>
    </location>
</feature>
<feature type="region of interest" description="Disordered" evidence="1">
    <location>
        <begin position="240"/>
        <end position="302"/>
    </location>
</feature>
<dbReference type="EMBL" id="CP071090">
    <property type="protein sequence ID" value="QSQ19773.1"/>
    <property type="molecule type" value="Genomic_DNA"/>
</dbReference>
<evidence type="ECO:0000313" key="2">
    <source>
        <dbReference type="EMBL" id="QSQ19773.1"/>
    </source>
</evidence>
<feature type="compositionally biased region" description="Acidic residues" evidence="1">
    <location>
        <begin position="265"/>
        <end position="275"/>
    </location>
</feature>
<dbReference type="InterPro" id="IPR018636">
    <property type="entry name" value="DUF2058"/>
</dbReference>
<name>A0ABX7NMA1_9BACT</name>
<sequence length="302" mass="31154">MQNLRDKLLKAGLVTEEQSKKMESSTSQAEARRPSSQEGGRPGGNRSGPPRDENRTHGGPPSREGGARDSGGRRDAGGRPPPSGGGRFGPGGGGRPSGGGRPGGGGGRPGGPIPRFGTGGAAPVEKAIPKLPPMPGSKAYQRAESKKQVELDRALRELVLGSQVAIEAGETAFYFMTRKGKLRRLELSPGQAKMLEDGALGVVERPEPAQIEHSLVPAAAAEQMYALSKKAVRFLNRKDNPVGFMNDEELKAQQAAEAAGTAPELPDEPEAEGGADEAQAAPEGTAGESSEQTPDGGTNVGG</sequence>
<gene>
    <name evidence="2" type="ORF">JY651_31375</name>
</gene>
<evidence type="ECO:0000256" key="1">
    <source>
        <dbReference type="SAM" id="MobiDB-lite"/>
    </source>
</evidence>
<feature type="compositionally biased region" description="Polar residues" evidence="1">
    <location>
        <begin position="287"/>
        <end position="296"/>
    </location>
</feature>
<feature type="compositionally biased region" description="Low complexity" evidence="1">
    <location>
        <begin position="252"/>
        <end position="264"/>
    </location>
</feature>
<protein>
    <submittedName>
        <fullName evidence="2">DUF2058 family protein</fullName>
    </submittedName>
</protein>
<proteinExistence type="predicted"/>
<accession>A0ABX7NMA1</accession>
<dbReference type="Proteomes" id="UP000662747">
    <property type="component" value="Chromosome"/>
</dbReference>
<keyword evidence="3" id="KW-1185">Reference proteome</keyword>